<keyword evidence="4" id="KW-0479">Metal-binding</keyword>
<reference evidence="11" key="2">
    <citation type="submission" date="2023-06" db="EMBL/GenBank/DDBJ databases">
        <authorList>
            <person name="Ma L."/>
            <person name="Liu K.-W."/>
            <person name="Li Z."/>
            <person name="Hsiao Y.-Y."/>
            <person name="Qi Y."/>
            <person name="Fu T."/>
            <person name="Tang G."/>
            <person name="Zhang D."/>
            <person name="Sun W.-H."/>
            <person name="Liu D.-K."/>
            <person name="Li Y."/>
            <person name="Chen G.-Z."/>
            <person name="Liu X.-D."/>
            <person name="Liao X.-Y."/>
            <person name="Jiang Y.-T."/>
            <person name="Yu X."/>
            <person name="Hao Y."/>
            <person name="Huang J."/>
            <person name="Zhao X.-W."/>
            <person name="Ke S."/>
            <person name="Chen Y.-Y."/>
            <person name="Wu W.-L."/>
            <person name="Hsu J.-L."/>
            <person name="Lin Y.-F."/>
            <person name="Huang M.-D."/>
            <person name="Li C.-Y."/>
            <person name="Huang L."/>
            <person name="Wang Z.-W."/>
            <person name="Zhao X."/>
            <person name="Zhong W.-Y."/>
            <person name="Peng D.-H."/>
            <person name="Ahmad S."/>
            <person name="Lan S."/>
            <person name="Zhang J.-S."/>
            <person name="Tsai W.-C."/>
            <person name="Van De Peer Y."/>
            <person name="Liu Z.-J."/>
        </authorList>
    </citation>
    <scope>NUCLEOTIDE SEQUENCE</scope>
    <source>
        <strain evidence="11">CP</strain>
        <tissue evidence="11">Leaves</tissue>
    </source>
</reference>
<name>A0AAV9F5A5_ACOCL</name>
<sequence>MNGSPPASNAAVAGLQEVTVTEVEETKECAICNDEMRAMTRCDEDAVRAHVPWSVTVESSGHVICSDCGSGFVELLSVRPASSSAVPNLTSRFAQIVHLLNQHTLDSDAITIAEIRRQIRDAMREISTAREAHQAMRELIHVNRTAIGGSPRNYGDYVEDWRYEEVLRDLQETAAGEGKKGPPPASKEAVAALTEVVLTAAEECAVCKEEMKVGETARRMPCEHLYHGDCIATWLESRNSCPVCRLELPTDDADYEAERERRKGRTR</sequence>
<evidence type="ECO:0000256" key="6">
    <source>
        <dbReference type="ARBA" id="ARBA00022786"/>
    </source>
</evidence>
<protein>
    <recommendedName>
        <fullName evidence="2">RING-type E3 ubiquitin transferase</fullName>
        <ecNumber evidence="2">2.3.2.27</ecNumber>
    </recommendedName>
</protein>
<dbReference type="SUPFAM" id="SSF57850">
    <property type="entry name" value="RING/U-box"/>
    <property type="match status" value="1"/>
</dbReference>
<keyword evidence="9" id="KW-0175">Coiled coil</keyword>
<dbReference type="PANTHER" id="PTHR15710:SF243">
    <property type="entry name" value="E3 UBIQUITIN-PROTEIN LIGASE PRAJA-2 ISOFORM X1"/>
    <property type="match status" value="1"/>
</dbReference>
<keyword evidence="7" id="KW-0862">Zinc</keyword>
<dbReference type="SMART" id="SM00184">
    <property type="entry name" value="RING"/>
    <property type="match status" value="2"/>
</dbReference>
<gene>
    <name evidence="11" type="primary">CIP8</name>
    <name evidence="11" type="ORF">QJS10_CPA03g02250</name>
</gene>
<keyword evidence="6" id="KW-0833">Ubl conjugation pathway</keyword>
<dbReference type="FunFam" id="3.30.40.10:FF:000127">
    <property type="entry name" value="E3 ubiquitin-protein ligase RNF181"/>
    <property type="match status" value="1"/>
</dbReference>
<feature type="domain" description="RING-type" evidence="10">
    <location>
        <begin position="204"/>
        <end position="245"/>
    </location>
</feature>
<evidence type="ECO:0000256" key="5">
    <source>
        <dbReference type="ARBA" id="ARBA00022771"/>
    </source>
</evidence>
<dbReference type="PANTHER" id="PTHR15710">
    <property type="entry name" value="E3 UBIQUITIN-PROTEIN LIGASE PRAJA"/>
    <property type="match status" value="1"/>
</dbReference>
<evidence type="ECO:0000259" key="10">
    <source>
        <dbReference type="PROSITE" id="PS50089"/>
    </source>
</evidence>
<dbReference type="GO" id="GO:0008270">
    <property type="term" value="F:zinc ion binding"/>
    <property type="evidence" value="ECO:0007669"/>
    <property type="project" value="UniProtKB-KW"/>
</dbReference>
<dbReference type="GO" id="GO:0005737">
    <property type="term" value="C:cytoplasm"/>
    <property type="evidence" value="ECO:0007669"/>
    <property type="project" value="TreeGrafter"/>
</dbReference>
<dbReference type="AlphaFoldDB" id="A0AAV9F5A5"/>
<keyword evidence="12" id="KW-1185">Reference proteome</keyword>
<feature type="coiled-coil region" evidence="9">
    <location>
        <begin position="112"/>
        <end position="139"/>
    </location>
</feature>
<dbReference type="GO" id="GO:0061630">
    <property type="term" value="F:ubiquitin protein ligase activity"/>
    <property type="evidence" value="ECO:0007669"/>
    <property type="project" value="UniProtKB-EC"/>
</dbReference>
<dbReference type="Pfam" id="PF13639">
    <property type="entry name" value="zf-RING_2"/>
    <property type="match status" value="1"/>
</dbReference>
<evidence type="ECO:0000256" key="1">
    <source>
        <dbReference type="ARBA" id="ARBA00000900"/>
    </source>
</evidence>
<evidence type="ECO:0000256" key="9">
    <source>
        <dbReference type="SAM" id="Coils"/>
    </source>
</evidence>
<evidence type="ECO:0000313" key="11">
    <source>
        <dbReference type="EMBL" id="KAK1320384.1"/>
    </source>
</evidence>
<comment type="catalytic activity">
    <reaction evidence="1">
        <text>S-ubiquitinyl-[E2 ubiquitin-conjugating enzyme]-L-cysteine + [acceptor protein]-L-lysine = [E2 ubiquitin-conjugating enzyme]-L-cysteine + N(6)-ubiquitinyl-[acceptor protein]-L-lysine.</text>
        <dbReference type="EC" id="2.3.2.27"/>
    </reaction>
</comment>
<keyword evidence="5 8" id="KW-0863">Zinc-finger</keyword>
<dbReference type="Gene3D" id="3.30.40.10">
    <property type="entry name" value="Zinc/RING finger domain, C3HC4 (zinc finger)"/>
    <property type="match status" value="1"/>
</dbReference>
<dbReference type="GO" id="GO:0016567">
    <property type="term" value="P:protein ubiquitination"/>
    <property type="evidence" value="ECO:0007669"/>
    <property type="project" value="TreeGrafter"/>
</dbReference>
<evidence type="ECO:0000256" key="3">
    <source>
        <dbReference type="ARBA" id="ARBA00022679"/>
    </source>
</evidence>
<dbReference type="PROSITE" id="PS50089">
    <property type="entry name" value="ZF_RING_2"/>
    <property type="match status" value="1"/>
</dbReference>
<dbReference type="Proteomes" id="UP001180020">
    <property type="component" value="Unassembled WGS sequence"/>
</dbReference>
<evidence type="ECO:0000256" key="8">
    <source>
        <dbReference type="PROSITE-ProRule" id="PRU00175"/>
    </source>
</evidence>
<accession>A0AAV9F5A5</accession>
<evidence type="ECO:0000313" key="12">
    <source>
        <dbReference type="Proteomes" id="UP001180020"/>
    </source>
</evidence>
<evidence type="ECO:0000256" key="2">
    <source>
        <dbReference type="ARBA" id="ARBA00012483"/>
    </source>
</evidence>
<evidence type="ECO:0000256" key="7">
    <source>
        <dbReference type="ARBA" id="ARBA00022833"/>
    </source>
</evidence>
<evidence type="ECO:0000256" key="4">
    <source>
        <dbReference type="ARBA" id="ARBA00022723"/>
    </source>
</evidence>
<organism evidence="11 12">
    <name type="scientific">Acorus calamus</name>
    <name type="common">Sweet flag</name>
    <dbReference type="NCBI Taxonomy" id="4465"/>
    <lineage>
        <taxon>Eukaryota</taxon>
        <taxon>Viridiplantae</taxon>
        <taxon>Streptophyta</taxon>
        <taxon>Embryophyta</taxon>
        <taxon>Tracheophyta</taxon>
        <taxon>Spermatophyta</taxon>
        <taxon>Magnoliopsida</taxon>
        <taxon>Liliopsida</taxon>
        <taxon>Acoraceae</taxon>
        <taxon>Acorus</taxon>
    </lineage>
</organism>
<dbReference type="InterPro" id="IPR013083">
    <property type="entry name" value="Znf_RING/FYVE/PHD"/>
</dbReference>
<dbReference type="EC" id="2.3.2.27" evidence="2"/>
<proteinExistence type="predicted"/>
<dbReference type="EMBL" id="JAUJYO010000003">
    <property type="protein sequence ID" value="KAK1320384.1"/>
    <property type="molecule type" value="Genomic_DNA"/>
</dbReference>
<dbReference type="InterPro" id="IPR001841">
    <property type="entry name" value="Znf_RING"/>
</dbReference>
<comment type="caution">
    <text evidence="11">The sequence shown here is derived from an EMBL/GenBank/DDBJ whole genome shotgun (WGS) entry which is preliminary data.</text>
</comment>
<reference evidence="11" key="1">
    <citation type="journal article" date="2023" name="Nat. Commun.">
        <title>Diploid and tetraploid genomes of Acorus and the evolution of monocots.</title>
        <authorList>
            <person name="Ma L."/>
            <person name="Liu K.W."/>
            <person name="Li Z."/>
            <person name="Hsiao Y.Y."/>
            <person name="Qi Y."/>
            <person name="Fu T."/>
            <person name="Tang G.D."/>
            <person name="Zhang D."/>
            <person name="Sun W.H."/>
            <person name="Liu D.K."/>
            <person name="Li Y."/>
            <person name="Chen G.Z."/>
            <person name="Liu X.D."/>
            <person name="Liao X.Y."/>
            <person name="Jiang Y.T."/>
            <person name="Yu X."/>
            <person name="Hao Y."/>
            <person name="Huang J."/>
            <person name="Zhao X.W."/>
            <person name="Ke S."/>
            <person name="Chen Y.Y."/>
            <person name="Wu W.L."/>
            <person name="Hsu J.L."/>
            <person name="Lin Y.F."/>
            <person name="Huang M.D."/>
            <person name="Li C.Y."/>
            <person name="Huang L."/>
            <person name="Wang Z.W."/>
            <person name="Zhao X."/>
            <person name="Zhong W.Y."/>
            <person name="Peng D.H."/>
            <person name="Ahmad S."/>
            <person name="Lan S."/>
            <person name="Zhang J.S."/>
            <person name="Tsai W.C."/>
            <person name="Van de Peer Y."/>
            <person name="Liu Z.J."/>
        </authorList>
    </citation>
    <scope>NUCLEOTIDE SEQUENCE</scope>
    <source>
        <strain evidence="11">CP</strain>
    </source>
</reference>
<keyword evidence="3" id="KW-0808">Transferase</keyword>